<dbReference type="Proteomes" id="UP000005723">
    <property type="component" value="Unassembled WGS sequence"/>
</dbReference>
<evidence type="ECO:0000313" key="1">
    <source>
        <dbReference type="EMBL" id="EFE96429.1"/>
    </source>
</evidence>
<name>D4E184_SEROD</name>
<dbReference type="EMBL" id="ADBY01000032">
    <property type="protein sequence ID" value="EFE96429.1"/>
    <property type="molecule type" value="Genomic_DNA"/>
</dbReference>
<protein>
    <submittedName>
        <fullName evidence="1">Uncharacterized protein</fullName>
    </submittedName>
</protein>
<keyword evidence="2" id="KW-1185">Reference proteome</keyword>
<sequence length="62" mass="7007">MRFMSNFDRVQHKSKTNGTIGSEMRVSFCKNRPRGAHSIIITGKFVSQCVEQGAEIRQMSGM</sequence>
<reference evidence="1 2" key="1">
    <citation type="submission" date="2010-01" db="EMBL/GenBank/DDBJ databases">
        <authorList>
            <person name="Muzny D."/>
            <person name="Qin X."/>
            <person name="Deng J."/>
            <person name="Jiang H."/>
            <person name="Liu Y."/>
            <person name="Qu J."/>
            <person name="Song X.-Z."/>
            <person name="Zhang L."/>
            <person name="Thornton R."/>
            <person name="Coyle M."/>
            <person name="Francisco L."/>
            <person name="Jackson L."/>
            <person name="Javaid M."/>
            <person name="Korchina V."/>
            <person name="Kovar C."/>
            <person name="Mata R."/>
            <person name="Mathew T."/>
            <person name="Ngo R."/>
            <person name="Nguyen L."/>
            <person name="Nguyen N."/>
            <person name="Okwuonu G."/>
            <person name="Ongeri F."/>
            <person name="Pham C."/>
            <person name="Simmons D."/>
            <person name="Wilczek-Boney K."/>
            <person name="Hale W."/>
            <person name="Jakkamsetti A."/>
            <person name="Pham P."/>
            <person name="Ruth R."/>
            <person name="San Lucas F."/>
            <person name="Warren J."/>
            <person name="Zhang J."/>
            <person name="Zhao Z."/>
            <person name="Zhou C."/>
            <person name="Zhu D."/>
            <person name="Lee S."/>
            <person name="Bess C."/>
            <person name="Blankenburg K."/>
            <person name="Forbes L."/>
            <person name="Fu Q."/>
            <person name="Gubbala S."/>
            <person name="Hirani K."/>
            <person name="Jayaseelan J.C."/>
            <person name="Lara F."/>
            <person name="Munidasa M."/>
            <person name="Palculict T."/>
            <person name="Patil S."/>
            <person name="Pu L.-L."/>
            <person name="Saada N."/>
            <person name="Tang L."/>
            <person name="Weissenberger G."/>
            <person name="Zhu Y."/>
            <person name="Hemphill L."/>
            <person name="Shang Y."/>
            <person name="Youmans B."/>
            <person name="Ayvaz T."/>
            <person name="Ross M."/>
            <person name="Santibanez J."/>
            <person name="Aqrawi P."/>
            <person name="Gross S."/>
            <person name="Joshi V."/>
            <person name="Fowler G."/>
            <person name="Nazareth L."/>
            <person name="Reid J."/>
            <person name="Worley K."/>
            <person name="Petrosino J."/>
            <person name="Highlander S."/>
            <person name="Gibbs R."/>
        </authorList>
    </citation>
    <scope>NUCLEOTIDE SEQUENCE [LARGE SCALE GENOMIC DNA]</scope>
    <source>
        <strain evidence="1 2">DSM 4582</strain>
    </source>
</reference>
<dbReference type="STRING" id="667129.HMPREF0758_1858"/>
<accession>D4E184</accession>
<dbReference type="HOGENOM" id="CLU_2901744_0_0_6"/>
<comment type="caution">
    <text evidence="1">The sequence shown here is derived from an EMBL/GenBank/DDBJ whole genome shotgun (WGS) entry which is preliminary data.</text>
</comment>
<dbReference type="AlphaFoldDB" id="D4E184"/>
<proteinExistence type="predicted"/>
<organism evidence="1 2">
    <name type="scientific">Serratia odorifera DSM 4582</name>
    <dbReference type="NCBI Taxonomy" id="667129"/>
    <lineage>
        <taxon>Bacteria</taxon>
        <taxon>Pseudomonadati</taxon>
        <taxon>Pseudomonadota</taxon>
        <taxon>Gammaproteobacteria</taxon>
        <taxon>Enterobacterales</taxon>
        <taxon>Yersiniaceae</taxon>
        <taxon>Serratia</taxon>
    </lineage>
</organism>
<gene>
    <name evidence="1" type="ORF">HMPREF0758_1858</name>
</gene>
<evidence type="ECO:0000313" key="2">
    <source>
        <dbReference type="Proteomes" id="UP000005723"/>
    </source>
</evidence>